<dbReference type="EMBL" id="CM042043">
    <property type="protein sequence ID" value="KAI3694504.1"/>
    <property type="molecule type" value="Genomic_DNA"/>
</dbReference>
<accession>A0ACB8ZA23</accession>
<proteinExistence type="predicted"/>
<dbReference type="Proteomes" id="UP001056120">
    <property type="component" value="Linkage Group LG26"/>
</dbReference>
<reference evidence="2" key="1">
    <citation type="journal article" date="2022" name="Mol. Ecol. Resour.">
        <title>The genomes of chicory, endive, great burdock and yacon provide insights into Asteraceae palaeo-polyploidization history and plant inulin production.</title>
        <authorList>
            <person name="Fan W."/>
            <person name="Wang S."/>
            <person name="Wang H."/>
            <person name="Wang A."/>
            <person name="Jiang F."/>
            <person name="Liu H."/>
            <person name="Zhao H."/>
            <person name="Xu D."/>
            <person name="Zhang Y."/>
        </authorList>
    </citation>
    <scope>NUCLEOTIDE SEQUENCE [LARGE SCALE GENOMIC DNA]</scope>
    <source>
        <strain evidence="2">cv. Yunnan</strain>
    </source>
</reference>
<evidence type="ECO:0000313" key="1">
    <source>
        <dbReference type="EMBL" id="KAI3694504.1"/>
    </source>
</evidence>
<evidence type="ECO:0000313" key="2">
    <source>
        <dbReference type="Proteomes" id="UP001056120"/>
    </source>
</evidence>
<keyword evidence="2" id="KW-1185">Reference proteome</keyword>
<comment type="caution">
    <text evidence="1">The sequence shown here is derived from an EMBL/GenBank/DDBJ whole genome shotgun (WGS) entry which is preliminary data.</text>
</comment>
<sequence>MSRFDSAEPYYGDDSLHVGNGTGLPILHIGSSHHYLPNKTFSLTNILHAPQIKRNLLFVQRFCHDNNVYFEFHSNFFSVKDECTHNTLLTGPSEDVLYSITLPTALPVPKVAFSTSRASAATWHQRLGHPHHQIFNTMLFKYCLPISNKTLDLHCNSCLIGKSSKLHLLSSEYKSSHILDLILCDIWGPAPVTSFDGHNYFLLCVDHFSKFMWLFPLKRKSAVFEVFKRFVTMDERQFTTQIKCVQTDWGGEFRNLSQFFSSIGIIHRLSCPHTSEQNGIVERRHRHVVETGLTLMAQSNIPQHFWHFASETATYLINRMPSRANSAISPFELVFKHKPDFFFLRVFGCQCYPHLWPYNPHKMDFRSTPCIFLGYSTSHHGYRCFDPITERMYIARHVRFSETIFPFKTTPEPIPSPSIPNPYVSTYPTSALIIPNAAPPPATIETTTHHHHHHLSP</sequence>
<protein>
    <submittedName>
        <fullName evidence="1">Uncharacterized protein</fullName>
    </submittedName>
</protein>
<name>A0ACB8ZA23_9ASTR</name>
<gene>
    <name evidence="1" type="ORF">L1987_77470</name>
</gene>
<reference evidence="1 2" key="2">
    <citation type="journal article" date="2022" name="Mol. Ecol. Resour.">
        <title>The genomes of chicory, endive, great burdock and yacon provide insights into Asteraceae paleo-polyploidization history and plant inulin production.</title>
        <authorList>
            <person name="Fan W."/>
            <person name="Wang S."/>
            <person name="Wang H."/>
            <person name="Wang A."/>
            <person name="Jiang F."/>
            <person name="Liu H."/>
            <person name="Zhao H."/>
            <person name="Xu D."/>
            <person name="Zhang Y."/>
        </authorList>
    </citation>
    <scope>NUCLEOTIDE SEQUENCE [LARGE SCALE GENOMIC DNA]</scope>
    <source>
        <strain evidence="2">cv. Yunnan</strain>
        <tissue evidence="1">Leaves</tissue>
    </source>
</reference>
<organism evidence="1 2">
    <name type="scientific">Smallanthus sonchifolius</name>
    <dbReference type="NCBI Taxonomy" id="185202"/>
    <lineage>
        <taxon>Eukaryota</taxon>
        <taxon>Viridiplantae</taxon>
        <taxon>Streptophyta</taxon>
        <taxon>Embryophyta</taxon>
        <taxon>Tracheophyta</taxon>
        <taxon>Spermatophyta</taxon>
        <taxon>Magnoliopsida</taxon>
        <taxon>eudicotyledons</taxon>
        <taxon>Gunneridae</taxon>
        <taxon>Pentapetalae</taxon>
        <taxon>asterids</taxon>
        <taxon>campanulids</taxon>
        <taxon>Asterales</taxon>
        <taxon>Asteraceae</taxon>
        <taxon>Asteroideae</taxon>
        <taxon>Heliantheae alliance</taxon>
        <taxon>Millerieae</taxon>
        <taxon>Smallanthus</taxon>
    </lineage>
</organism>